<name>A0A9P4M6A9_9PEZI</name>
<feature type="compositionally biased region" description="Polar residues" evidence="1">
    <location>
        <begin position="104"/>
        <end position="138"/>
    </location>
</feature>
<feature type="compositionally biased region" description="Basic and acidic residues" evidence="1">
    <location>
        <begin position="266"/>
        <end position="286"/>
    </location>
</feature>
<reference evidence="2" key="1">
    <citation type="journal article" date="2020" name="Stud. Mycol.">
        <title>101 Dothideomycetes genomes: a test case for predicting lifestyles and emergence of pathogens.</title>
        <authorList>
            <person name="Haridas S."/>
            <person name="Albert R."/>
            <person name="Binder M."/>
            <person name="Bloem J."/>
            <person name="Labutti K."/>
            <person name="Salamov A."/>
            <person name="Andreopoulos B."/>
            <person name="Baker S."/>
            <person name="Barry K."/>
            <person name="Bills G."/>
            <person name="Bluhm B."/>
            <person name="Cannon C."/>
            <person name="Castanera R."/>
            <person name="Culley D."/>
            <person name="Daum C."/>
            <person name="Ezra D."/>
            <person name="Gonzalez J."/>
            <person name="Henrissat B."/>
            <person name="Kuo A."/>
            <person name="Liang C."/>
            <person name="Lipzen A."/>
            <person name="Lutzoni F."/>
            <person name="Magnuson J."/>
            <person name="Mondo S."/>
            <person name="Nolan M."/>
            <person name="Ohm R."/>
            <person name="Pangilinan J."/>
            <person name="Park H.-J."/>
            <person name="Ramirez L."/>
            <person name="Alfaro M."/>
            <person name="Sun H."/>
            <person name="Tritt A."/>
            <person name="Yoshinaga Y."/>
            <person name="Zwiers L.-H."/>
            <person name="Turgeon B."/>
            <person name="Goodwin S."/>
            <person name="Spatafora J."/>
            <person name="Crous P."/>
            <person name="Grigoriev I."/>
        </authorList>
    </citation>
    <scope>NUCLEOTIDE SEQUENCE</scope>
    <source>
        <strain evidence="2">CBS 133067</strain>
    </source>
</reference>
<dbReference type="AlphaFoldDB" id="A0A9P4M6A9"/>
<organism evidence="2 3">
    <name type="scientific">Rhizodiscina lignyota</name>
    <dbReference type="NCBI Taxonomy" id="1504668"/>
    <lineage>
        <taxon>Eukaryota</taxon>
        <taxon>Fungi</taxon>
        <taxon>Dikarya</taxon>
        <taxon>Ascomycota</taxon>
        <taxon>Pezizomycotina</taxon>
        <taxon>Dothideomycetes</taxon>
        <taxon>Pleosporomycetidae</taxon>
        <taxon>Aulographales</taxon>
        <taxon>Rhizodiscinaceae</taxon>
        <taxon>Rhizodiscina</taxon>
    </lineage>
</organism>
<gene>
    <name evidence="2" type="ORF">NA57DRAFT_55510</name>
</gene>
<keyword evidence="3" id="KW-1185">Reference proteome</keyword>
<feature type="region of interest" description="Disordered" evidence="1">
    <location>
        <begin position="246"/>
        <end position="286"/>
    </location>
</feature>
<proteinExistence type="predicted"/>
<protein>
    <submittedName>
        <fullName evidence="2">Uncharacterized protein</fullName>
    </submittedName>
</protein>
<evidence type="ECO:0000256" key="1">
    <source>
        <dbReference type="SAM" id="MobiDB-lite"/>
    </source>
</evidence>
<feature type="compositionally biased region" description="Polar residues" evidence="1">
    <location>
        <begin position="251"/>
        <end position="265"/>
    </location>
</feature>
<dbReference type="Proteomes" id="UP000799772">
    <property type="component" value="Unassembled WGS sequence"/>
</dbReference>
<sequence length="311" mass="35643">MYRFDEIHKNVKQLFLRNKFKQCVAVYIWELQNESHELHSLAAPFLSFYAGLSYDALARGMSMHTTTLDETLDDAEKLYHAAQQVLRESTFQLDSGFSINSFPSNASHTSSGRRSATSFGSTVSQNSELSSPASSTWSQEEDEQVVKRMGSYIEDPRKDMPTETDFLPQDTPLSFDGNLASLTHDCIYPSSKESDRDGDQALVHLRNARIRHRYETDVAVFCSMIRHHIASIQEFKRSVASRREVQDALRSESSSPTTELNQPSGSKEKQASTMEQEKFERIREGRERKWKRTRFDPEKYQKLCDSALSEL</sequence>
<dbReference type="EMBL" id="ML978125">
    <property type="protein sequence ID" value="KAF2099551.1"/>
    <property type="molecule type" value="Genomic_DNA"/>
</dbReference>
<evidence type="ECO:0000313" key="2">
    <source>
        <dbReference type="EMBL" id="KAF2099551.1"/>
    </source>
</evidence>
<feature type="region of interest" description="Disordered" evidence="1">
    <location>
        <begin position="104"/>
        <end position="145"/>
    </location>
</feature>
<evidence type="ECO:0000313" key="3">
    <source>
        <dbReference type="Proteomes" id="UP000799772"/>
    </source>
</evidence>
<comment type="caution">
    <text evidence="2">The sequence shown here is derived from an EMBL/GenBank/DDBJ whole genome shotgun (WGS) entry which is preliminary data.</text>
</comment>
<accession>A0A9P4M6A9</accession>
<dbReference type="OrthoDB" id="3641178at2759"/>